<comment type="caution">
    <text evidence="4">The sequence shown here is derived from an EMBL/GenBank/DDBJ whole genome shotgun (WGS) entry which is preliminary data.</text>
</comment>
<keyword evidence="1 2" id="KW-0597">Phosphoprotein</keyword>
<dbReference type="EMBL" id="MFIV01000158">
    <property type="protein sequence ID" value="OGF98166.1"/>
    <property type="molecule type" value="Genomic_DNA"/>
</dbReference>
<evidence type="ECO:0000256" key="2">
    <source>
        <dbReference type="PROSITE-ProRule" id="PRU00169"/>
    </source>
</evidence>
<accession>A0A1F5YDW4</accession>
<proteinExistence type="predicted"/>
<dbReference type="GO" id="GO:0000160">
    <property type="term" value="P:phosphorelay signal transduction system"/>
    <property type="evidence" value="ECO:0007669"/>
    <property type="project" value="InterPro"/>
</dbReference>
<sequence>MSESKKPPWFFKRMFLMAKRILLVDDESAVLFAYKKVLQRQELIVDASGTKEETLELLKKYRYDVAILDLRLGGENCEEGFELISHIKNKSPETSIIMITAFGNQEIREQAFSLGADNYFEKPVSTHIIREALQKAGIQIPENDSANGRLKISASNLPAD</sequence>
<dbReference type="AlphaFoldDB" id="A0A1F5YDW4"/>
<evidence type="ECO:0000256" key="1">
    <source>
        <dbReference type="ARBA" id="ARBA00022553"/>
    </source>
</evidence>
<feature type="domain" description="Response regulatory" evidence="3">
    <location>
        <begin position="20"/>
        <end position="137"/>
    </location>
</feature>
<dbReference type="Gene3D" id="3.40.50.2300">
    <property type="match status" value="1"/>
</dbReference>
<name>A0A1F5YDW4_9BACT</name>
<reference evidence="4 5" key="1">
    <citation type="journal article" date="2016" name="Nat. Commun.">
        <title>Thousands of microbial genomes shed light on interconnected biogeochemical processes in an aquifer system.</title>
        <authorList>
            <person name="Anantharaman K."/>
            <person name="Brown C.T."/>
            <person name="Hug L.A."/>
            <person name="Sharon I."/>
            <person name="Castelle C.J."/>
            <person name="Probst A.J."/>
            <person name="Thomas B.C."/>
            <person name="Singh A."/>
            <person name="Wilkins M.J."/>
            <person name="Karaoz U."/>
            <person name="Brodie E.L."/>
            <person name="Williams K.H."/>
            <person name="Hubbard S.S."/>
            <person name="Banfield J.F."/>
        </authorList>
    </citation>
    <scope>NUCLEOTIDE SEQUENCE [LARGE SCALE GENOMIC DNA]</scope>
</reference>
<dbReference type="SMART" id="SM00448">
    <property type="entry name" value="REC"/>
    <property type="match status" value="1"/>
</dbReference>
<evidence type="ECO:0000259" key="3">
    <source>
        <dbReference type="PROSITE" id="PS50110"/>
    </source>
</evidence>
<evidence type="ECO:0000313" key="4">
    <source>
        <dbReference type="EMBL" id="OGF98166.1"/>
    </source>
</evidence>
<dbReference type="CDD" id="cd00156">
    <property type="entry name" value="REC"/>
    <property type="match status" value="1"/>
</dbReference>
<dbReference type="PANTHER" id="PTHR44591:SF3">
    <property type="entry name" value="RESPONSE REGULATORY DOMAIN-CONTAINING PROTEIN"/>
    <property type="match status" value="1"/>
</dbReference>
<feature type="modified residue" description="4-aspartylphosphate" evidence="2">
    <location>
        <position position="69"/>
    </location>
</feature>
<dbReference type="InterPro" id="IPR011006">
    <property type="entry name" value="CheY-like_superfamily"/>
</dbReference>
<gene>
    <name evidence="4" type="ORF">A2Z86_04950</name>
</gene>
<evidence type="ECO:0000313" key="5">
    <source>
        <dbReference type="Proteomes" id="UP000176992"/>
    </source>
</evidence>
<dbReference type="SUPFAM" id="SSF52172">
    <property type="entry name" value="CheY-like"/>
    <property type="match status" value="1"/>
</dbReference>
<organism evidence="4 5">
    <name type="scientific">Candidatus Glassbacteria bacterium GWA2_58_10</name>
    <dbReference type="NCBI Taxonomy" id="1817865"/>
    <lineage>
        <taxon>Bacteria</taxon>
        <taxon>Candidatus Glassiibacteriota</taxon>
    </lineage>
</organism>
<dbReference type="Proteomes" id="UP000176992">
    <property type="component" value="Unassembled WGS sequence"/>
</dbReference>
<dbReference type="Pfam" id="PF00072">
    <property type="entry name" value="Response_reg"/>
    <property type="match status" value="1"/>
</dbReference>
<dbReference type="PROSITE" id="PS50110">
    <property type="entry name" value="RESPONSE_REGULATORY"/>
    <property type="match status" value="1"/>
</dbReference>
<dbReference type="InterPro" id="IPR050595">
    <property type="entry name" value="Bact_response_regulator"/>
</dbReference>
<dbReference type="InterPro" id="IPR001789">
    <property type="entry name" value="Sig_transdc_resp-reg_receiver"/>
</dbReference>
<protein>
    <recommendedName>
        <fullName evidence="3">Response regulatory domain-containing protein</fullName>
    </recommendedName>
</protein>
<dbReference type="PANTHER" id="PTHR44591">
    <property type="entry name" value="STRESS RESPONSE REGULATOR PROTEIN 1"/>
    <property type="match status" value="1"/>
</dbReference>